<keyword evidence="7" id="KW-1133">Transmembrane helix</keyword>
<keyword evidence="5" id="KW-0418">Kinase</keyword>
<dbReference type="AlphaFoldDB" id="I4AMW7"/>
<dbReference type="Pfam" id="PF07228">
    <property type="entry name" value="SpoIIE"/>
    <property type="match status" value="1"/>
</dbReference>
<dbReference type="Pfam" id="PF08447">
    <property type="entry name" value="PAS_3"/>
    <property type="match status" value="1"/>
</dbReference>
<sequence precursor="true">MNSISNTKGYILGGFLFGLLFPFFSWILDGVFFNGMTLGWDMVLRLHLNNPIHFVIDSAPFILASSFGTIGYYVDRLEENNLLYHSNIDKYNKENKAIVKRMRIANTVFPVIITLLLVIGFLLLQDFSSKEQNNIYLIKTGTNQRIISQKILYYGSKIPNTEADEKTKNIKSLRRSIKNLKEGHQNIIQQTNILGSKKYQAITLQNLFDSLEKSYHNVVTEGNRLLIPFSIKNTDSLNLKNHTAKTIRQLEINQEKFSSLMESLLVIYENESKVKAKRLKTIPFIVVVVIITFIISLAIFGIKPTINRVKQAFFDVEEINAKFLEKNKILQASEEELHINTQKLRSINKNLVITQKEIKQKQKLLIQAERMAKMGSFIWDLQIQTINYSDNLPYICRLEEDKIITPAIFQEIIHPDDFKTSQKDFFKATSTHTKDFFTEYRARPPYLAEMVEWKYYRAFAMINYNEKGKALQVVGTIQDVTEEIKQNQRVKSLFENAEKNKKHLEEAQQLAKIVSYDINTVSNSINWSDSFSGVFATNKHEIPTSLTDFRKWVEPLDLKRIEQKWTEAIESKTRFNEIYRLTTPTEKLIYIKEKGHPYFDEEGNLIGKRGTLQDITKSEIARINIEQKSKQIKYQNDSFVSSINYAQRIQSALLGGTSEIQNIFPNSFIFFVPKDIVSGDFYWYAEVDNRKIVVVADCTGHGVPGAFMSLLGTMLLNEIIEHRKITTPSHILEELQQEITDILKQKTTKNKDGMDISIAVVDEDIRVLEFAGARNPLVYIHKKQQENEEENMTVIKGDAISIGGRNKKVESNKYTNHVINLDDVEAFYLYSDGYQDQFGGENGTKFMSKSFRSLLYKTHSEKSMSHQRRALKTNLRDWMGRSQKQIDDICIIGITV</sequence>
<evidence type="ECO:0000256" key="6">
    <source>
        <dbReference type="SAM" id="Coils"/>
    </source>
</evidence>
<gene>
    <name evidence="9" type="ordered locus">Fleli_2955</name>
</gene>
<dbReference type="InterPro" id="IPR013655">
    <property type="entry name" value="PAS_fold_3"/>
</dbReference>
<dbReference type="InterPro" id="IPR035965">
    <property type="entry name" value="PAS-like_dom_sf"/>
</dbReference>
<dbReference type="RefSeq" id="WP_014798736.1">
    <property type="nucleotide sequence ID" value="NC_018018.1"/>
</dbReference>
<organism evidence="9 10">
    <name type="scientific">Bernardetia litoralis (strain ATCC 23117 / DSM 6794 / NBRC 15988 / NCIMB 1366 / Fx l1 / Sio-4)</name>
    <name type="common">Flexibacter litoralis</name>
    <dbReference type="NCBI Taxonomy" id="880071"/>
    <lineage>
        <taxon>Bacteria</taxon>
        <taxon>Pseudomonadati</taxon>
        <taxon>Bacteroidota</taxon>
        <taxon>Cytophagia</taxon>
        <taxon>Cytophagales</taxon>
        <taxon>Bernardetiaceae</taxon>
        <taxon>Bernardetia</taxon>
    </lineage>
</organism>
<dbReference type="KEGG" id="fli:Fleli_2955"/>
<dbReference type="InterPro" id="IPR036457">
    <property type="entry name" value="PPM-type-like_dom_sf"/>
</dbReference>
<keyword evidence="7" id="KW-0472">Membrane</keyword>
<evidence type="ECO:0000256" key="4">
    <source>
        <dbReference type="ARBA" id="ARBA00022679"/>
    </source>
</evidence>
<dbReference type="GO" id="GO:0004673">
    <property type="term" value="F:protein histidine kinase activity"/>
    <property type="evidence" value="ECO:0007669"/>
    <property type="project" value="UniProtKB-EC"/>
</dbReference>
<evidence type="ECO:0000256" key="7">
    <source>
        <dbReference type="SAM" id="Phobius"/>
    </source>
</evidence>
<keyword evidence="6" id="KW-0175">Coiled coil</keyword>
<dbReference type="Gene3D" id="3.60.40.10">
    <property type="entry name" value="PPM-type phosphatase domain"/>
    <property type="match status" value="1"/>
</dbReference>
<dbReference type="PROSITE" id="PS50113">
    <property type="entry name" value="PAC"/>
    <property type="match status" value="1"/>
</dbReference>
<dbReference type="Gene3D" id="3.30.450.20">
    <property type="entry name" value="PAS domain"/>
    <property type="match status" value="2"/>
</dbReference>
<evidence type="ECO:0000256" key="3">
    <source>
        <dbReference type="ARBA" id="ARBA00022553"/>
    </source>
</evidence>
<dbReference type="SUPFAM" id="SSF55785">
    <property type="entry name" value="PYP-like sensor domain (PAS domain)"/>
    <property type="match status" value="2"/>
</dbReference>
<dbReference type="Proteomes" id="UP000006054">
    <property type="component" value="Chromosome"/>
</dbReference>
<dbReference type="InterPro" id="IPR052162">
    <property type="entry name" value="Sensor_kinase/Photoreceptor"/>
</dbReference>
<feature type="transmembrane region" description="Helical" evidence="7">
    <location>
        <begin position="54"/>
        <end position="74"/>
    </location>
</feature>
<protein>
    <recommendedName>
        <fullName evidence="2">histidine kinase</fullName>
        <ecNumber evidence="2">2.7.13.3</ecNumber>
    </recommendedName>
</protein>
<reference evidence="10" key="1">
    <citation type="submission" date="2012-06" db="EMBL/GenBank/DDBJ databases">
        <title>The complete genome of Flexibacter litoralis DSM 6794.</title>
        <authorList>
            <person name="Lucas S."/>
            <person name="Copeland A."/>
            <person name="Lapidus A."/>
            <person name="Glavina del Rio T."/>
            <person name="Dalin E."/>
            <person name="Tice H."/>
            <person name="Bruce D."/>
            <person name="Goodwin L."/>
            <person name="Pitluck S."/>
            <person name="Peters L."/>
            <person name="Ovchinnikova G."/>
            <person name="Lu M."/>
            <person name="Kyrpides N."/>
            <person name="Mavromatis K."/>
            <person name="Ivanova N."/>
            <person name="Brettin T."/>
            <person name="Detter J.C."/>
            <person name="Han C."/>
            <person name="Larimer F."/>
            <person name="Land M."/>
            <person name="Hauser L."/>
            <person name="Markowitz V."/>
            <person name="Cheng J.-F."/>
            <person name="Hugenholtz P."/>
            <person name="Woyke T."/>
            <person name="Wu D."/>
            <person name="Spring S."/>
            <person name="Lang E."/>
            <person name="Kopitz M."/>
            <person name="Brambilla E."/>
            <person name="Klenk H.-P."/>
            <person name="Eisen J.A."/>
        </authorList>
    </citation>
    <scope>NUCLEOTIDE SEQUENCE [LARGE SCALE GENOMIC DNA]</scope>
    <source>
        <strain evidence="10">ATCC 23117 / DSM 6794 / NBRC 15988 / NCIMB 1366 / Sio-4</strain>
    </source>
</reference>
<evidence type="ECO:0000256" key="1">
    <source>
        <dbReference type="ARBA" id="ARBA00000085"/>
    </source>
</evidence>
<evidence type="ECO:0000313" key="9">
    <source>
        <dbReference type="EMBL" id="AFM05302.1"/>
    </source>
</evidence>
<evidence type="ECO:0000256" key="5">
    <source>
        <dbReference type="ARBA" id="ARBA00022777"/>
    </source>
</evidence>
<feature type="domain" description="PAC" evidence="8">
    <location>
        <begin position="575"/>
        <end position="627"/>
    </location>
</feature>
<dbReference type="PANTHER" id="PTHR43304:SF1">
    <property type="entry name" value="PAC DOMAIN-CONTAINING PROTEIN"/>
    <property type="match status" value="1"/>
</dbReference>
<feature type="coiled-coil region" evidence="6">
    <location>
        <begin position="163"/>
        <end position="190"/>
    </location>
</feature>
<accession>I4AMW7</accession>
<feature type="transmembrane region" description="Helical" evidence="7">
    <location>
        <begin position="12"/>
        <end position="33"/>
    </location>
</feature>
<evidence type="ECO:0000256" key="2">
    <source>
        <dbReference type="ARBA" id="ARBA00012438"/>
    </source>
</evidence>
<feature type="transmembrane region" description="Helical" evidence="7">
    <location>
        <begin position="282"/>
        <end position="302"/>
    </location>
</feature>
<keyword evidence="4" id="KW-0808">Transferase</keyword>
<evidence type="ECO:0000259" key="8">
    <source>
        <dbReference type="PROSITE" id="PS50113"/>
    </source>
</evidence>
<dbReference type="STRING" id="880071.Fleli_2955"/>
<dbReference type="InterPro" id="IPR001932">
    <property type="entry name" value="PPM-type_phosphatase-like_dom"/>
</dbReference>
<dbReference type="eggNOG" id="COG2208">
    <property type="taxonomic scope" value="Bacteria"/>
</dbReference>
<dbReference type="EC" id="2.7.13.3" evidence="2"/>
<dbReference type="HOGENOM" id="CLU_322821_0_0_10"/>
<dbReference type="PANTHER" id="PTHR43304">
    <property type="entry name" value="PHYTOCHROME-LIKE PROTEIN CPH1"/>
    <property type="match status" value="1"/>
</dbReference>
<keyword evidence="10" id="KW-1185">Reference proteome</keyword>
<comment type="catalytic activity">
    <reaction evidence="1">
        <text>ATP + protein L-histidine = ADP + protein N-phospho-L-histidine.</text>
        <dbReference type="EC" id="2.7.13.3"/>
    </reaction>
</comment>
<feature type="transmembrane region" description="Helical" evidence="7">
    <location>
        <begin position="104"/>
        <end position="124"/>
    </location>
</feature>
<keyword evidence="3" id="KW-0597">Phosphoprotein</keyword>
<dbReference type="InterPro" id="IPR000700">
    <property type="entry name" value="PAS-assoc_C"/>
</dbReference>
<name>I4AMW7_BERLS</name>
<keyword evidence="7" id="KW-0812">Transmembrane</keyword>
<dbReference type="EMBL" id="CP003345">
    <property type="protein sequence ID" value="AFM05302.1"/>
    <property type="molecule type" value="Genomic_DNA"/>
</dbReference>
<evidence type="ECO:0000313" key="10">
    <source>
        <dbReference type="Proteomes" id="UP000006054"/>
    </source>
</evidence>
<proteinExistence type="predicted"/>
<dbReference type="OrthoDB" id="1109395at2"/>